<evidence type="ECO:0000256" key="2">
    <source>
        <dbReference type="ARBA" id="ARBA00023235"/>
    </source>
</evidence>
<dbReference type="NCBIfam" id="TIGR00654">
    <property type="entry name" value="PhzF_family"/>
    <property type="match status" value="1"/>
</dbReference>
<name>A0A1M7TAH4_FERGO</name>
<dbReference type="Proteomes" id="UP000184207">
    <property type="component" value="Unassembled WGS sequence"/>
</dbReference>
<accession>A0A1M7TAH4</accession>
<dbReference type="EMBL" id="FRDJ01000012">
    <property type="protein sequence ID" value="SHN67683.1"/>
    <property type="molecule type" value="Genomic_DNA"/>
</dbReference>
<reference evidence="5" key="1">
    <citation type="submission" date="2016-12" db="EMBL/GenBank/DDBJ databases">
        <authorList>
            <person name="Varghese N."/>
            <person name="Submissions S."/>
        </authorList>
    </citation>
    <scope>NUCLEOTIDE SEQUENCE [LARGE SCALE GENOMIC DNA]</scope>
    <source>
        <strain evidence="5">DSM 13020</strain>
    </source>
</reference>
<sequence>MRFFVADAFTQKPFYGNPAGVVLLNDDHAISKETMLNIAKEVRFSETAFVRQRSDNEFVLLYFTPVSEIDLCGHATIATFYVLKEESIIQENKKYIAHTRTGAIEVTVEDGKVMMEQAEPQMMETSEEMNFDETTLAELLGIEAGEIGDDKYSLKPRIVSTGLWDMIIPVRSKHTLFTISPNLDGIEDFCRINNIVSFHVFTLDEHRALANCRDFAPLYGIPEESATGTANGALIYYLYTHGVVQPDVTYEIIQGETMGRMSNIFASLKYKDGIYKAFVGGHARVIIKGDLHI</sequence>
<dbReference type="SUPFAM" id="SSF54506">
    <property type="entry name" value="Diaminopimelate epimerase-like"/>
    <property type="match status" value="1"/>
</dbReference>
<evidence type="ECO:0000256" key="3">
    <source>
        <dbReference type="PIRSR" id="PIRSR016184-1"/>
    </source>
</evidence>
<dbReference type="AlphaFoldDB" id="A0A1M7TAH4"/>
<dbReference type="InterPro" id="IPR003719">
    <property type="entry name" value="Phenazine_PhzF-like"/>
</dbReference>
<dbReference type="PANTHER" id="PTHR13774:SF39">
    <property type="entry name" value="BIOSYNTHESIS PROTEIN, PUTATIVE-RELATED"/>
    <property type="match status" value="1"/>
</dbReference>
<dbReference type="RefSeq" id="WP_072760640.1">
    <property type="nucleotide sequence ID" value="NZ_FRDJ01000012.1"/>
</dbReference>
<dbReference type="PANTHER" id="PTHR13774">
    <property type="entry name" value="PHENAZINE BIOSYNTHESIS PROTEIN"/>
    <property type="match status" value="1"/>
</dbReference>
<dbReference type="GO" id="GO:0005737">
    <property type="term" value="C:cytoplasm"/>
    <property type="evidence" value="ECO:0007669"/>
    <property type="project" value="TreeGrafter"/>
</dbReference>
<evidence type="ECO:0000313" key="5">
    <source>
        <dbReference type="Proteomes" id="UP000184207"/>
    </source>
</evidence>
<proteinExistence type="inferred from homology"/>
<dbReference type="OrthoDB" id="9788221at2"/>
<organism evidence="4 5">
    <name type="scientific">Fervidobacterium gondwanense DSM 13020</name>
    <dbReference type="NCBI Taxonomy" id="1121883"/>
    <lineage>
        <taxon>Bacteria</taxon>
        <taxon>Thermotogati</taxon>
        <taxon>Thermotogota</taxon>
        <taxon>Thermotogae</taxon>
        <taxon>Thermotogales</taxon>
        <taxon>Fervidobacteriaceae</taxon>
        <taxon>Fervidobacterium</taxon>
    </lineage>
</organism>
<dbReference type="Pfam" id="PF02567">
    <property type="entry name" value="PhzC-PhzF"/>
    <property type="match status" value="1"/>
</dbReference>
<evidence type="ECO:0000256" key="1">
    <source>
        <dbReference type="ARBA" id="ARBA00008270"/>
    </source>
</evidence>
<protein>
    <submittedName>
        <fullName evidence="4">Phenazine biosynthesis protein PhzF family</fullName>
    </submittedName>
</protein>
<comment type="similarity">
    <text evidence="1">Belongs to the PhzF family.</text>
</comment>
<dbReference type="PIRSF" id="PIRSF016184">
    <property type="entry name" value="PhzC_PhzF"/>
    <property type="match status" value="1"/>
</dbReference>
<gene>
    <name evidence="4" type="ORF">SAMN02745226_01773</name>
</gene>
<dbReference type="STRING" id="1121883.SAMN02745226_01773"/>
<keyword evidence="5" id="KW-1185">Reference proteome</keyword>
<evidence type="ECO:0000313" key="4">
    <source>
        <dbReference type="EMBL" id="SHN67683.1"/>
    </source>
</evidence>
<feature type="active site" evidence="3">
    <location>
        <position position="46"/>
    </location>
</feature>
<dbReference type="GO" id="GO:0016853">
    <property type="term" value="F:isomerase activity"/>
    <property type="evidence" value="ECO:0007669"/>
    <property type="project" value="UniProtKB-KW"/>
</dbReference>
<dbReference type="Gene3D" id="3.10.310.10">
    <property type="entry name" value="Diaminopimelate Epimerase, Chain A, domain 1"/>
    <property type="match status" value="2"/>
</dbReference>
<keyword evidence="2" id="KW-0413">Isomerase</keyword>